<evidence type="ECO:0000313" key="3">
    <source>
        <dbReference type="EMBL" id="EDR97503.1"/>
    </source>
</evidence>
<dbReference type="InterPro" id="IPR011055">
    <property type="entry name" value="Dup_hybrid_motif"/>
</dbReference>
<dbReference type="HOGENOM" id="CLU_1238090_0_0_9"/>
<dbReference type="CDD" id="cd12797">
    <property type="entry name" value="M23_peptidase"/>
    <property type="match status" value="1"/>
</dbReference>
<dbReference type="PANTHER" id="PTHR21666">
    <property type="entry name" value="PEPTIDASE-RELATED"/>
    <property type="match status" value="1"/>
</dbReference>
<dbReference type="eggNOG" id="COG0739">
    <property type="taxonomic scope" value="Bacteria"/>
</dbReference>
<feature type="domain" description="M23ase beta-sheet core" evidence="2">
    <location>
        <begin position="98"/>
        <end position="204"/>
    </location>
</feature>
<evidence type="ECO:0000313" key="4">
    <source>
        <dbReference type="Proteomes" id="UP000004935"/>
    </source>
</evidence>
<dbReference type="Pfam" id="PF01551">
    <property type="entry name" value="Peptidase_M23"/>
    <property type="match status" value="1"/>
</dbReference>
<sequence length="226" mass="25662">MKRMNKTKRSFWLVCTVFFLGLLVTAESLAVERILRRNEAIAEEKAYQEYRNTGCKNGRPDPLIQGEIKGAPVPDEYIPFVNYSDSWNEARNFGGDRHHEGTDIMSGTVSKKRGEIPVLSMSDGVVEQIGWLKLGGYRVGIRSPKGVYFYYAHLYSYAPGIRRGTKIRAGDVIGYMGDSGYGEKEGTVGKFPVHLHLGIYRKDTKYGEYSVNPYKFLQAVLKRRMK</sequence>
<reference evidence="3" key="2">
    <citation type="submission" date="2013-11" db="EMBL/GenBank/DDBJ databases">
        <title>Draft genome sequence of Anaerostipes caccae (DSM 14662).</title>
        <authorList>
            <person name="Sudarsanam P."/>
            <person name="Ley R."/>
            <person name="Guruge J."/>
            <person name="Turnbaugh P.J."/>
            <person name="Mahowald M."/>
            <person name="Liep D."/>
            <person name="Gordon J."/>
        </authorList>
    </citation>
    <scope>NUCLEOTIDE SEQUENCE</scope>
    <source>
        <strain evidence="3">DSM 14662</strain>
    </source>
</reference>
<accession>B0MC33</accession>
<dbReference type="STRING" id="411490.ANACAC_01124"/>
<dbReference type="Gene3D" id="2.70.70.10">
    <property type="entry name" value="Glucose Permease (Domain IIA)"/>
    <property type="match status" value="1"/>
</dbReference>
<gene>
    <name evidence="3" type="ORF">ANACAC_01124</name>
</gene>
<dbReference type="InterPro" id="IPR050570">
    <property type="entry name" value="Cell_wall_metabolism_enzyme"/>
</dbReference>
<keyword evidence="4" id="KW-1185">Reference proteome</keyword>
<dbReference type="PANTHER" id="PTHR21666:SF289">
    <property type="entry name" value="L-ALA--D-GLU ENDOPEPTIDASE"/>
    <property type="match status" value="1"/>
</dbReference>
<organism evidence="3 4">
    <name type="scientific">Anaerostipes caccae (strain DSM 14662 / CCUG 47493 / JCM 13470 / NCIMB 13811 / L1-92)</name>
    <dbReference type="NCBI Taxonomy" id="411490"/>
    <lineage>
        <taxon>Bacteria</taxon>
        <taxon>Bacillati</taxon>
        <taxon>Bacillota</taxon>
        <taxon>Clostridia</taxon>
        <taxon>Lachnospirales</taxon>
        <taxon>Lachnospiraceae</taxon>
        <taxon>Anaerostipes</taxon>
    </lineage>
</organism>
<protein>
    <submittedName>
        <fullName evidence="3">Peptidase, M23 family</fullName>
    </submittedName>
</protein>
<dbReference type="Proteomes" id="UP000004935">
    <property type="component" value="Unassembled WGS sequence"/>
</dbReference>
<dbReference type="InterPro" id="IPR016047">
    <property type="entry name" value="M23ase_b-sheet_dom"/>
</dbReference>
<proteinExistence type="predicted"/>
<dbReference type="AlphaFoldDB" id="B0MC33"/>
<keyword evidence="1" id="KW-0732">Signal</keyword>
<dbReference type="EMBL" id="ABAX03000012">
    <property type="protein sequence ID" value="EDR97503.1"/>
    <property type="molecule type" value="Genomic_DNA"/>
</dbReference>
<comment type="caution">
    <text evidence="3">The sequence shown here is derived from an EMBL/GenBank/DDBJ whole genome shotgun (WGS) entry which is preliminary data.</text>
</comment>
<evidence type="ECO:0000256" key="1">
    <source>
        <dbReference type="ARBA" id="ARBA00022729"/>
    </source>
</evidence>
<reference evidence="3" key="1">
    <citation type="submission" date="2007-11" db="EMBL/GenBank/DDBJ databases">
        <authorList>
            <person name="Fulton L."/>
            <person name="Clifton S."/>
            <person name="Fulton B."/>
            <person name="Xu J."/>
            <person name="Minx P."/>
            <person name="Pepin K.H."/>
            <person name="Johnson M."/>
            <person name="Thiruvilangam P."/>
            <person name="Bhonagiri V."/>
            <person name="Nash W.E."/>
            <person name="Mardis E.R."/>
            <person name="Wilson R.K."/>
        </authorList>
    </citation>
    <scope>NUCLEOTIDE SEQUENCE [LARGE SCALE GENOMIC DNA]</scope>
    <source>
        <strain evidence="3">DSM 14662</strain>
    </source>
</reference>
<dbReference type="GO" id="GO:0004222">
    <property type="term" value="F:metalloendopeptidase activity"/>
    <property type="evidence" value="ECO:0007669"/>
    <property type="project" value="TreeGrafter"/>
</dbReference>
<name>B0MC33_ANACD</name>
<evidence type="ECO:0000259" key="2">
    <source>
        <dbReference type="Pfam" id="PF01551"/>
    </source>
</evidence>
<dbReference type="SUPFAM" id="SSF51261">
    <property type="entry name" value="Duplicated hybrid motif"/>
    <property type="match status" value="1"/>
</dbReference>